<dbReference type="InterPro" id="IPR025326">
    <property type="entry name" value="DUF4232"/>
</dbReference>
<dbReference type="RefSeq" id="WP_345455774.1">
    <property type="nucleotide sequence ID" value="NZ_BAABKG010000002.1"/>
</dbReference>
<evidence type="ECO:0000259" key="3">
    <source>
        <dbReference type="Pfam" id="PF14016"/>
    </source>
</evidence>
<gene>
    <name evidence="4" type="ORF">GCM10023340_12480</name>
</gene>
<organism evidence="4 5">
    <name type="scientific">Nocardioides marinquilinus</name>
    <dbReference type="NCBI Taxonomy" id="1210400"/>
    <lineage>
        <taxon>Bacteria</taxon>
        <taxon>Bacillati</taxon>
        <taxon>Actinomycetota</taxon>
        <taxon>Actinomycetes</taxon>
        <taxon>Propionibacteriales</taxon>
        <taxon>Nocardioidaceae</taxon>
        <taxon>Nocardioides</taxon>
    </lineage>
</organism>
<sequence length="220" mass="21724">MRFTTTSRVLAAGVLVVGIGLGVSACGDDDPAATAGGEPAPTTSASPSTAPAAPTEPSASASSATPASPSPTASAPVEPVVPECTASDVRASFAHLDSGAGSRIGSLAVLNTSGAPCFVQGYGGLSYVGEGDGQQVGAAADRDPGTPVTRIVLPPDGVASSEVREASTGAYDEGGCGATEVDGFRLYLPDETHALFVRHRTDVCTNADVHLLSHQAFAAG</sequence>
<feature type="chain" id="PRO_5046695299" description="DUF4232 domain-containing protein" evidence="2">
    <location>
        <begin position="26"/>
        <end position="220"/>
    </location>
</feature>
<proteinExistence type="predicted"/>
<evidence type="ECO:0000313" key="4">
    <source>
        <dbReference type="EMBL" id="GAA5144578.1"/>
    </source>
</evidence>
<dbReference type="Pfam" id="PF14016">
    <property type="entry name" value="DUF4232"/>
    <property type="match status" value="1"/>
</dbReference>
<keyword evidence="5" id="KW-1185">Reference proteome</keyword>
<evidence type="ECO:0000313" key="5">
    <source>
        <dbReference type="Proteomes" id="UP001500221"/>
    </source>
</evidence>
<feature type="domain" description="DUF4232" evidence="3">
    <location>
        <begin position="84"/>
        <end position="210"/>
    </location>
</feature>
<keyword evidence="2" id="KW-0732">Signal</keyword>
<protein>
    <recommendedName>
        <fullName evidence="3">DUF4232 domain-containing protein</fullName>
    </recommendedName>
</protein>
<reference evidence="5" key="1">
    <citation type="journal article" date="2019" name="Int. J. Syst. Evol. Microbiol.">
        <title>The Global Catalogue of Microorganisms (GCM) 10K type strain sequencing project: providing services to taxonomists for standard genome sequencing and annotation.</title>
        <authorList>
            <consortium name="The Broad Institute Genomics Platform"/>
            <consortium name="The Broad Institute Genome Sequencing Center for Infectious Disease"/>
            <person name="Wu L."/>
            <person name="Ma J."/>
        </authorList>
    </citation>
    <scope>NUCLEOTIDE SEQUENCE [LARGE SCALE GENOMIC DNA]</scope>
    <source>
        <strain evidence="5">JCM 18459</strain>
    </source>
</reference>
<feature type="signal peptide" evidence="2">
    <location>
        <begin position="1"/>
        <end position="25"/>
    </location>
</feature>
<name>A0ABP9PGL0_9ACTN</name>
<dbReference type="EMBL" id="BAABKG010000002">
    <property type="protein sequence ID" value="GAA5144578.1"/>
    <property type="molecule type" value="Genomic_DNA"/>
</dbReference>
<evidence type="ECO:0000256" key="2">
    <source>
        <dbReference type="SAM" id="SignalP"/>
    </source>
</evidence>
<evidence type="ECO:0000256" key="1">
    <source>
        <dbReference type="SAM" id="MobiDB-lite"/>
    </source>
</evidence>
<dbReference type="PROSITE" id="PS51257">
    <property type="entry name" value="PROKAR_LIPOPROTEIN"/>
    <property type="match status" value="1"/>
</dbReference>
<feature type="region of interest" description="Disordered" evidence="1">
    <location>
        <begin position="30"/>
        <end position="79"/>
    </location>
</feature>
<dbReference type="Proteomes" id="UP001500221">
    <property type="component" value="Unassembled WGS sequence"/>
</dbReference>
<comment type="caution">
    <text evidence="4">The sequence shown here is derived from an EMBL/GenBank/DDBJ whole genome shotgun (WGS) entry which is preliminary data.</text>
</comment>
<accession>A0ABP9PGL0</accession>